<reference evidence="9" key="1">
    <citation type="submission" date="2013-04" db="EMBL/GenBank/DDBJ databases">
        <title>The genome sequencing project of 58 acetic acid bacteria.</title>
        <authorList>
            <person name="Okamoto-Kainuma A."/>
            <person name="Ishikawa M."/>
            <person name="Umino S."/>
            <person name="Koizumi Y."/>
            <person name="Shiwa Y."/>
            <person name="Yoshikawa H."/>
            <person name="Matsutani M."/>
            <person name="Matsushita K."/>
        </authorList>
    </citation>
    <scope>NUCLEOTIDE SEQUENCE</scope>
    <source>
        <strain evidence="9">NRIC 0535</strain>
    </source>
</reference>
<proteinExistence type="inferred from homology"/>
<keyword evidence="5 8" id="KW-0812">Transmembrane</keyword>
<evidence type="ECO:0000256" key="5">
    <source>
        <dbReference type="ARBA" id="ARBA00022692"/>
    </source>
</evidence>
<dbReference type="InterPro" id="IPR037294">
    <property type="entry name" value="ABC_BtuC-like"/>
</dbReference>
<feature type="transmembrane region" description="Helical" evidence="8">
    <location>
        <begin position="217"/>
        <end position="235"/>
    </location>
</feature>
<keyword evidence="3" id="KW-0813">Transport</keyword>
<feature type="transmembrane region" description="Helical" evidence="8">
    <location>
        <begin position="86"/>
        <end position="106"/>
    </location>
</feature>
<evidence type="ECO:0000256" key="1">
    <source>
        <dbReference type="ARBA" id="ARBA00004651"/>
    </source>
</evidence>
<comment type="caution">
    <text evidence="9">The sequence shown here is derived from an EMBL/GenBank/DDBJ whole genome shotgun (WGS) entry which is preliminary data.</text>
</comment>
<dbReference type="EMBL" id="BAPV01000005">
    <property type="protein sequence ID" value="GBQ86092.1"/>
    <property type="molecule type" value="Genomic_DNA"/>
</dbReference>
<evidence type="ECO:0000313" key="9">
    <source>
        <dbReference type="EMBL" id="GBQ86092.1"/>
    </source>
</evidence>
<dbReference type="SUPFAM" id="SSF81345">
    <property type="entry name" value="ABC transporter involved in vitamin B12 uptake, BtuC"/>
    <property type="match status" value="1"/>
</dbReference>
<evidence type="ECO:0000256" key="8">
    <source>
        <dbReference type="SAM" id="Phobius"/>
    </source>
</evidence>
<evidence type="ECO:0000256" key="2">
    <source>
        <dbReference type="ARBA" id="ARBA00007935"/>
    </source>
</evidence>
<protein>
    <submittedName>
        <fullName evidence="9">Fe3+-siderophore ABC transporter permease</fullName>
    </submittedName>
</protein>
<comment type="similarity">
    <text evidence="2">Belongs to the binding-protein-dependent transport system permease family. FecCD subfamily.</text>
</comment>
<feature type="transmembrane region" description="Helical" evidence="8">
    <location>
        <begin position="247"/>
        <end position="265"/>
    </location>
</feature>
<accession>A0ABQ0Q0F3</accession>
<evidence type="ECO:0000256" key="6">
    <source>
        <dbReference type="ARBA" id="ARBA00022989"/>
    </source>
</evidence>
<evidence type="ECO:0000256" key="3">
    <source>
        <dbReference type="ARBA" id="ARBA00022448"/>
    </source>
</evidence>
<keyword evidence="10" id="KW-1185">Reference proteome</keyword>
<dbReference type="PANTHER" id="PTHR30472:SF70">
    <property type="entry name" value="MOLYBDATE IMPORT SYSTEM PERMEASE PROTEIN MOLB"/>
    <property type="match status" value="1"/>
</dbReference>
<sequence length="274" mass="28118">MPRIIGAIVIGAALSVSGGAFQAVFRNPLVSPDLLGVLSGAAFGAAGAILLHATGPFIGLASFCGGCCAVACGFAIARLVGQAGVLPLLLGGLISSALFTALLSLLKYVADPYDQLPAIIYWLLGSLARTSWTELAVVVPVLCLGMALLWIGAQVLDTLSLSDDEARSLGLPVGVLRMVVLVLATSLGALTVSMAGIIGWVGLIIPHMARIMVGPSHRILLPLAGLLGASCLLLADTASRSLSASEIPLGMMTELFGALGFILVLRQLRREGRL</sequence>
<feature type="transmembrane region" description="Helical" evidence="8">
    <location>
        <begin position="60"/>
        <end position="80"/>
    </location>
</feature>
<feature type="transmembrane region" description="Helical" evidence="8">
    <location>
        <begin position="176"/>
        <end position="205"/>
    </location>
</feature>
<evidence type="ECO:0000256" key="7">
    <source>
        <dbReference type="ARBA" id="ARBA00023136"/>
    </source>
</evidence>
<keyword evidence="7 8" id="KW-0472">Membrane</keyword>
<comment type="subcellular location">
    <subcellularLocation>
        <location evidence="1">Cell membrane</location>
        <topology evidence="1">Multi-pass membrane protein</topology>
    </subcellularLocation>
</comment>
<dbReference type="InterPro" id="IPR000522">
    <property type="entry name" value="ABC_transptr_permease_BtuC"/>
</dbReference>
<feature type="transmembrane region" description="Helical" evidence="8">
    <location>
        <begin position="135"/>
        <end position="156"/>
    </location>
</feature>
<dbReference type="PANTHER" id="PTHR30472">
    <property type="entry name" value="FERRIC ENTEROBACTIN TRANSPORT SYSTEM PERMEASE PROTEIN"/>
    <property type="match status" value="1"/>
</dbReference>
<feature type="transmembrane region" description="Helical" evidence="8">
    <location>
        <begin position="34"/>
        <end position="53"/>
    </location>
</feature>
<evidence type="ECO:0000313" key="10">
    <source>
        <dbReference type="Proteomes" id="UP001062776"/>
    </source>
</evidence>
<organism evidence="9 10">
    <name type="scientific">Asaia krungthepensis NRIC 0535</name>
    <dbReference type="NCBI Taxonomy" id="1307925"/>
    <lineage>
        <taxon>Bacteria</taxon>
        <taxon>Pseudomonadati</taxon>
        <taxon>Pseudomonadota</taxon>
        <taxon>Alphaproteobacteria</taxon>
        <taxon>Acetobacterales</taxon>
        <taxon>Acetobacteraceae</taxon>
        <taxon>Asaia</taxon>
    </lineage>
</organism>
<dbReference type="Gene3D" id="1.10.3470.10">
    <property type="entry name" value="ABC transporter involved in vitamin B12 uptake, BtuC"/>
    <property type="match status" value="1"/>
</dbReference>
<evidence type="ECO:0000256" key="4">
    <source>
        <dbReference type="ARBA" id="ARBA00022475"/>
    </source>
</evidence>
<name>A0ABQ0Q0F3_9PROT</name>
<keyword evidence="6 8" id="KW-1133">Transmembrane helix</keyword>
<dbReference type="Proteomes" id="UP001062776">
    <property type="component" value="Unassembled WGS sequence"/>
</dbReference>
<dbReference type="Pfam" id="PF01032">
    <property type="entry name" value="FecCD"/>
    <property type="match status" value="1"/>
</dbReference>
<dbReference type="CDD" id="cd06550">
    <property type="entry name" value="TM_ABC_iron-siderophores_like"/>
    <property type="match status" value="1"/>
</dbReference>
<gene>
    <name evidence="9" type="ORF">AA0535_0931</name>
</gene>
<keyword evidence="4" id="KW-1003">Cell membrane</keyword>